<dbReference type="PANTHER" id="PTHR43056">
    <property type="entry name" value="PEPTIDASE S9 PROLYL OLIGOPEPTIDASE"/>
    <property type="match status" value="1"/>
</dbReference>
<comment type="caution">
    <text evidence="3">The sequence shown here is derived from an EMBL/GenBank/DDBJ whole genome shotgun (WGS) entry which is preliminary data.</text>
</comment>
<protein>
    <submittedName>
        <fullName evidence="3">CocE/NonD family hydrolase</fullName>
    </submittedName>
</protein>
<evidence type="ECO:0000313" key="4">
    <source>
        <dbReference type="Proteomes" id="UP001597114"/>
    </source>
</evidence>
<dbReference type="InterPro" id="IPR050585">
    <property type="entry name" value="Xaa-Pro_dipeptidyl-ppase/CocE"/>
</dbReference>
<dbReference type="PANTHER" id="PTHR43056:SF10">
    <property type="entry name" value="COCE_NOND FAMILY, PUTATIVE (AFU_ORTHOLOGUE AFUA_7G00600)-RELATED"/>
    <property type="match status" value="1"/>
</dbReference>
<sequence length="563" mass="60694">MTTTAQPSPVTSPPGRAARLVDRVVSALLRRPEETGYAVTRGLRVPMRDGVELIADHYAPTESPGNGTVLVRGPYGRSSFFALLSARMYALRGYHVLLQSCRGTFGSGDTFAPMQHEIADGHDTVGWLREQPWFDGRLATLGPSYLGFTQWALLMDPPPELRTAVISMGPHDFHRAVYGAGAFSLADFFRWSEMVAHQEDTGFPAAVVRGVTAGRRLRPAFHDLPLVAAGDALLNGRAPWYREWASRPEASDPLWANMRLDAALDRVQVPVLLVGGWQDLFLDQTLDGYEHLHRRGLDVALTVGPWTHTDLMGKAGGTIGRETLDWLGEHLAGRPGRRRPAPVRIHVGGADGGWRGLPEWPPPASEQVLYLQPAGGLGAREPAPGAAAATFTYDPGHPTPALGGRILTGANGVQDNRALEARPDVATFTGPVLETDLEVVGRPVVELAHTSDNPHADVFVRICDVDAKGRSRNVSDGFVRLGPPDPAEQEPAGQVVRVTLDAMAHRFAAGHRIRLLVAGGAHPRFARNLGTGEPAESGTALRPSHRTIGVDGRSRVVLPVAPR</sequence>
<dbReference type="InterPro" id="IPR005674">
    <property type="entry name" value="CocE/Ser_esterase"/>
</dbReference>
<dbReference type="SMART" id="SM00939">
    <property type="entry name" value="PepX_C"/>
    <property type="match status" value="1"/>
</dbReference>
<name>A0ABW4F414_9PSEU</name>
<evidence type="ECO:0000313" key="3">
    <source>
        <dbReference type="EMBL" id="MFD1521657.1"/>
    </source>
</evidence>
<dbReference type="EMBL" id="JBHUCO010000037">
    <property type="protein sequence ID" value="MFD1521657.1"/>
    <property type="molecule type" value="Genomic_DNA"/>
</dbReference>
<evidence type="ECO:0000256" key="1">
    <source>
        <dbReference type="ARBA" id="ARBA00022801"/>
    </source>
</evidence>
<accession>A0ABW4F414</accession>
<dbReference type="Pfam" id="PF02129">
    <property type="entry name" value="Peptidase_S15"/>
    <property type="match status" value="1"/>
</dbReference>
<dbReference type="InterPro" id="IPR013736">
    <property type="entry name" value="Xaa-Pro_dipept_C"/>
</dbReference>
<dbReference type="SUPFAM" id="SSF53474">
    <property type="entry name" value="alpha/beta-Hydrolases"/>
    <property type="match status" value="1"/>
</dbReference>
<dbReference type="Pfam" id="PF08530">
    <property type="entry name" value="PepX_C"/>
    <property type="match status" value="1"/>
</dbReference>
<keyword evidence="1 3" id="KW-0378">Hydrolase</keyword>
<organism evidence="3 4">
    <name type="scientific">Pseudonocardia yunnanensis</name>
    <dbReference type="NCBI Taxonomy" id="58107"/>
    <lineage>
        <taxon>Bacteria</taxon>
        <taxon>Bacillati</taxon>
        <taxon>Actinomycetota</taxon>
        <taxon>Actinomycetes</taxon>
        <taxon>Pseudonocardiales</taxon>
        <taxon>Pseudonocardiaceae</taxon>
        <taxon>Pseudonocardia</taxon>
    </lineage>
</organism>
<dbReference type="SUPFAM" id="SSF49785">
    <property type="entry name" value="Galactose-binding domain-like"/>
    <property type="match status" value="1"/>
</dbReference>
<dbReference type="Gene3D" id="1.10.3020.10">
    <property type="entry name" value="alpha-amino acid ester hydrolase ( Helical cap domain)"/>
    <property type="match status" value="1"/>
</dbReference>
<gene>
    <name evidence="3" type="ORF">ACFSJD_29455</name>
</gene>
<dbReference type="NCBIfam" id="TIGR00976">
    <property type="entry name" value="CocE_NonD"/>
    <property type="match status" value="1"/>
</dbReference>
<dbReference type="Gene3D" id="3.40.50.1820">
    <property type="entry name" value="alpha/beta hydrolase"/>
    <property type="match status" value="1"/>
</dbReference>
<dbReference type="RefSeq" id="WP_344724012.1">
    <property type="nucleotide sequence ID" value="NZ_BAAAUS010000024.1"/>
</dbReference>
<dbReference type="Gene3D" id="2.60.120.260">
    <property type="entry name" value="Galactose-binding domain-like"/>
    <property type="match status" value="1"/>
</dbReference>
<dbReference type="Proteomes" id="UP001597114">
    <property type="component" value="Unassembled WGS sequence"/>
</dbReference>
<reference evidence="4" key="1">
    <citation type="journal article" date="2019" name="Int. J. Syst. Evol. Microbiol.">
        <title>The Global Catalogue of Microorganisms (GCM) 10K type strain sequencing project: providing services to taxonomists for standard genome sequencing and annotation.</title>
        <authorList>
            <consortium name="The Broad Institute Genomics Platform"/>
            <consortium name="The Broad Institute Genome Sequencing Center for Infectious Disease"/>
            <person name="Wu L."/>
            <person name="Ma J."/>
        </authorList>
    </citation>
    <scope>NUCLEOTIDE SEQUENCE [LARGE SCALE GENOMIC DNA]</scope>
    <source>
        <strain evidence="4">CCM 7043</strain>
    </source>
</reference>
<dbReference type="InterPro" id="IPR029058">
    <property type="entry name" value="AB_hydrolase_fold"/>
</dbReference>
<evidence type="ECO:0000259" key="2">
    <source>
        <dbReference type="SMART" id="SM00939"/>
    </source>
</evidence>
<proteinExistence type="predicted"/>
<feature type="domain" description="Xaa-Pro dipeptidyl-peptidase C-terminal" evidence="2">
    <location>
        <begin position="324"/>
        <end position="557"/>
    </location>
</feature>
<dbReference type="InterPro" id="IPR008979">
    <property type="entry name" value="Galactose-bd-like_sf"/>
</dbReference>
<dbReference type="InterPro" id="IPR000383">
    <property type="entry name" value="Xaa-Pro-like_dom"/>
</dbReference>
<keyword evidence="4" id="KW-1185">Reference proteome</keyword>
<dbReference type="GO" id="GO:0016787">
    <property type="term" value="F:hydrolase activity"/>
    <property type="evidence" value="ECO:0007669"/>
    <property type="project" value="UniProtKB-KW"/>
</dbReference>